<dbReference type="EMBL" id="AAMO01000004">
    <property type="protein sequence ID" value="EAQ03400.1"/>
    <property type="molecule type" value="Genomic_DNA"/>
</dbReference>
<proteinExistence type="predicted"/>
<dbReference type="STRING" id="252305.OB2597_02232"/>
<keyword evidence="2" id="KW-0413">Isomerase</keyword>
<evidence type="ECO:0000256" key="1">
    <source>
        <dbReference type="SAM" id="Phobius"/>
    </source>
</evidence>
<dbReference type="eggNOG" id="ENOG50319GC">
    <property type="taxonomic scope" value="Bacteria"/>
</dbReference>
<feature type="transmembrane region" description="Helical" evidence="1">
    <location>
        <begin position="82"/>
        <end position="104"/>
    </location>
</feature>
<sequence length="115" mass="11955">MTDLLLPLALSLVVTGAGRVCRFRGSRYLLTGMGGLTALAILVVLVMQVVAGMLGCAGGSFRDMICATPTPATERAMALGRFAVLLTLPGLVAGPVAVPLAGLAEYLTRRRARRV</sequence>
<dbReference type="GO" id="GO:0003949">
    <property type="term" value="F:1-(5-phosphoribosyl)-5-[(5-phosphoribosylamino)methylideneamino]imidazole-4-carboxamide isomerase activity"/>
    <property type="evidence" value="ECO:0007669"/>
    <property type="project" value="UniProtKB-EC"/>
</dbReference>
<reference evidence="2 3" key="1">
    <citation type="journal article" date="2010" name="J. Bacteriol.">
        <title>Genome sequences of Oceanicola granulosus HTCC2516(T) and Oceanicola batsensis HTCC2597(TDelta).</title>
        <authorList>
            <person name="Thrash J.C."/>
            <person name="Cho J.C."/>
            <person name="Vergin K.L."/>
            <person name="Giovannoni S.J."/>
        </authorList>
    </citation>
    <scope>NUCLEOTIDE SEQUENCE [LARGE SCALE GENOMIC DNA]</scope>
    <source>
        <strain evidence="3">ATCC BAA-863 / DSM 15984 / KCTC 12145 / HTCC2597</strain>
    </source>
</reference>
<dbReference type="Proteomes" id="UP000004318">
    <property type="component" value="Unassembled WGS sequence"/>
</dbReference>
<comment type="caution">
    <text evidence="2">The sequence shown here is derived from an EMBL/GenBank/DDBJ whole genome shotgun (WGS) entry which is preliminary data.</text>
</comment>
<dbReference type="OrthoDB" id="9921723at2"/>
<keyword evidence="1" id="KW-0812">Transmembrane</keyword>
<name>A3TX40_PSEBH</name>
<dbReference type="AlphaFoldDB" id="A3TX40"/>
<gene>
    <name evidence="2" type="ORF">OB2597_02232</name>
</gene>
<protein>
    <submittedName>
        <fullName evidence="2">1-(5-phosphoribosyl)-5-[(5-phosphoribosylamino)methylideneamino] imidazole-4-carboxamide isomerase</fullName>
        <ecNumber evidence="2">5.3.1.16</ecNumber>
    </submittedName>
</protein>
<feature type="transmembrane region" description="Helical" evidence="1">
    <location>
        <begin position="38"/>
        <end position="61"/>
    </location>
</feature>
<keyword evidence="3" id="KW-1185">Reference proteome</keyword>
<keyword evidence="1" id="KW-1133">Transmembrane helix</keyword>
<dbReference type="EC" id="5.3.1.16" evidence="2"/>
<evidence type="ECO:0000313" key="2">
    <source>
        <dbReference type="EMBL" id="EAQ03400.1"/>
    </source>
</evidence>
<dbReference type="RefSeq" id="WP_009804700.1">
    <property type="nucleotide sequence ID" value="NZ_CH724131.1"/>
</dbReference>
<dbReference type="HOGENOM" id="CLU_2106460_0_0_5"/>
<keyword evidence="1" id="KW-0472">Membrane</keyword>
<evidence type="ECO:0000313" key="3">
    <source>
        <dbReference type="Proteomes" id="UP000004318"/>
    </source>
</evidence>
<accession>A3TX40</accession>
<organism evidence="2 3">
    <name type="scientific">Pseudooceanicola batsensis (strain ATCC BAA-863 / DSM 15984 / KCTC 12145 / HTCC2597)</name>
    <name type="common">Oceanicola batsensis</name>
    <dbReference type="NCBI Taxonomy" id="252305"/>
    <lineage>
        <taxon>Bacteria</taxon>
        <taxon>Pseudomonadati</taxon>
        <taxon>Pseudomonadota</taxon>
        <taxon>Alphaproteobacteria</taxon>
        <taxon>Rhodobacterales</taxon>
        <taxon>Paracoccaceae</taxon>
        <taxon>Pseudooceanicola</taxon>
    </lineage>
</organism>